<name>A0A3B1AE16_9ZZZZ</name>
<evidence type="ECO:0000256" key="4">
    <source>
        <dbReference type="ARBA" id="ARBA00023098"/>
    </source>
</evidence>
<dbReference type="Gene3D" id="3.30.870.10">
    <property type="entry name" value="Endonuclease Chain A"/>
    <property type="match status" value="2"/>
</dbReference>
<evidence type="ECO:0000313" key="6">
    <source>
        <dbReference type="EMBL" id="VAW98212.1"/>
    </source>
</evidence>
<dbReference type="GO" id="GO:0004630">
    <property type="term" value="F:phospholipase D activity"/>
    <property type="evidence" value="ECO:0007669"/>
    <property type="project" value="UniProtKB-EC"/>
</dbReference>
<dbReference type="EMBL" id="UOFR01000058">
    <property type="protein sequence ID" value="VAW98212.1"/>
    <property type="molecule type" value="Genomic_DNA"/>
</dbReference>
<keyword evidence="3" id="KW-0378">Hydrolase</keyword>
<evidence type="ECO:0000256" key="1">
    <source>
        <dbReference type="ARBA" id="ARBA00000798"/>
    </source>
</evidence>
<dbReference type="PANTHER" id="PTHR18896">
    <property type="entry name" value="PHOSPHOLIPASE D"/>
    <property type="match status" value="1"/>
</dbReference>
<sequence>MDIVSRVDLLTKLRDVDKRSKKMCLACPTVITAPWFAPYDKKKGYPVRFGNKVEPLICGEKTFLDIHQTIRTARSSVHIALWSFMPGFRLVRGNANKDLDSIGELLIDAALNRNVKVRIILWGLYKSGTLMRIPALMKESEKDPYYRDDWEWYNRIQDVVNIELRYETTKSITASHHQKTVVVDNKVGYVMGMNMRTSDWDTNDNLVFNFMRDPGSTPRHDISAKVEGPCVKDLEKNFAARWARSGRQSTAWIPVFVPGINRNIPVPFRAESGVKNTSPIDKIFINDMNSLRINPIYNGIPAQIVRTRKIKKEEAILKIYRQAIANANHYIYMENQYFRHEELARDIAKRVRARKGDFDFHLVIRVPDSALERAPTTDTLKIVENAYKEFGKIFTPYCIVANTLSSTTGSLMAKYLAGTSNIHSDNIYAGVVAIWGKDSSQAKYVENIKARMTHAQRKEIYAWTKKIPNPDKVHYQAIDAHVKTLIVDDIFASIGSANLNIRSMDYDSEINIAFKDKSVVKKIRMDLWKKHLNPVYMKNYPIDSDKLIDCKPEGITNAAKVWFDTAQYNKYLYKEDEWLVGTVMPLKMLMKSKWYDRLLQIPFITNPVIDHYVDNDTSPSSSEFV</sequence>
<accession>A0A3B1AE16</accession>
<dbReference type="PROSITE" id="PS50035">
    <property type="entry name" value="PLD"/>
    <property type="match status" value="2"/>
</dbReference>
<dbReference type="SUPFAM" id="SSF56024">
    <property type="entry name" value="Phospholipase D/nuclease"/>
    <property type="match status" value="2"/>
</dbReference>
<protein>
    <recommendedName>
        <fullName evidence="5">PLD phosphodiesterase domain-containing protein</fullName>
    </recommendedName>
</protein>
<evidence type="ECO:0000256" key="3">
    <source>
        <dbReference type="ARBA" id="ARBA00022801"/>
    </source>
</evidence>
<gene>
    <name evidence="6" type="ORF">MNBD_GAMMA21-1369</name>
</gene>
<dbReference type="SMART" id="SM00155">
    <property type="entry name" value="PLDc"/>
    <property type="match status" value="2"/>
</dbReference>
<dbReference type="InterPro" id="IPR015679">
    <property type="entry name" value="PLipase_D_fam"/>
</dbReference>
<reference evidence="6" key="1">
    <citation type="submission" date="2018-06" db="EMBL/GenBank/DDBJ databases">
        <authorList>
            <person name="Zhirakovskaya E."/>
        </authorList>
    </citation>
    <scope>NUCLEOTIDE SEQUENCE</scope>
</reference>
<dbReference type="InterPro" id="IPR025202">
    <property type="entry name" value="PLD-like_dom"/>
</dbReference>
<dbReference type="GO" id="GO:0009395">
    <property type="term" value="P:phospholipid catabolic process"/>
    <property type="evidence" value="ECO:0007669"/>
    <property type="project" value="TreeGrafter"/>
</dbReference>
<organism evidence="6">
    <name type="scientific">hydrothermal vent metagenome</name>
    <dbReference type="NCBI Taxonomy" id="652676"/>
    <lineage>
        <taxon>unclassified sequences</taxon>
        <taxon>metagenomes</taxon>
        <taxon>ecological metagenomes</taxon>
    </lineage>
</organism>
<evidence type="ECO:0000256" key="2">
    <source>
        <dbReference type="ARBA" id="ARBA00022737"/>
    </source>
</evidence>
<keyword evidence="2" id="KW-0677">Repeat</keyword>
<dbReference type="InterPro" id="IPR001736">
    <property type="entry name" value="PLipase_D/transphosphatidylase"/>
</dbReference>
<dbReference type="PANTHER" id="PTHR18896:SF76">
    <property type="entry name" value="PHOSPHOLIPASE"/>
    <property type="match status" value="1"/>
</dbReference>
<dbReference type="AlphaFoldDB" id="A0A3B1AE16"/>
<proteinExistence type="predicted"/>
<feature type="domain" description="PLD phosphodiesterase" evidence="5">
    <location>
        <begin position="481"/>
        <end position="503"/>
    </location>
</feature>
<feature type="domain" description="PLD phosphodiesterase" evidence="5">
    <location>
        <begin position="172"/>
        <end position="199"/>
    </location>
</feature>
<dbReference type="Pfam" id="PF13091">
    <property type="entry name" value="PLDc_2"/>
    <property type="match status" value="2"/>
</dbReference>
<evidence type="ECO:0000259" key="5">
    <source>
        <dbReference type="PROSITE" id="PS50035"/>
    </source>
</evidence>
<comment type="catalytic activity">
    <reaction evidence="1">
        <text>a 1,2-diacyl-sn-glycero-3-phosphocholine + H2O = a 1,2-diacyl-sn-glycero-3-phosphate + choline + H(+)</text>
        <dbReference type="Rhea" id="RHEA:14445"/>
        <dbReference type="ChEBI" id="CHEBI:15354"/>
        <dbReference type="ChEBI" id="CHEBI:15377"/>
        <dbReference type="ChEBI" id="CHEBI:15378"/>
        <dbReference type="ChEBI" id="CHEBI:57643"/>
        <dbReference type="ChEBI" id="CHEBI:58608"/>
        <dbReference type="EC" id="3.1.4.4"/>
    </reaction>
</comment>
<keyword evidence="4" id="KW-0443">Lipid metabolism</keyword>